<reference evidence="2" key="1">
    <citation type="submission" date="2024-04" db="EMBL/GenBank/DDBJ databases">
        <authorList>
            <consortium name="Molecular Ecology Group"/>
        </authorList>
    </citation>
    <scope>NUCLEOTIDE SEQUENCE</scope>
</reference>
<evidence type="ECO:0000256" key="1">
    <source>
        <dbReference type="SAM" id="MobiDB-lite"/>
    </source>
</evidence>
<protein>
    <submittedName>
        <fullName evidence="2">Uncharacterized protein</fullName>
    </submittedName>
</protein>
<keyword evidence="3" id="KW-1185">Reference proteome</keyword>
<evidence type="ECO:0000313" key="2">
    <source>
        <dbReference type="EMBL" id="CAL1672810.1"/>
    </source>
</evidence>
<proteinExistence type="predicted"/>
<comment type="caution">
    <text evidence="2">The sequence shown here is derived from an EMBL/GenBank/DDBJ whole genome shotgun (WGS) entry which is preliminary data.</text>
</comment>
<gene>
    <name evidence="2" type="ORF">LPLAT_LOCUS11772</name>
</gene>
<dbReference type="EMBL" id="CAXIPU020000981">
    <property type="protein sequence ID" value="CAL1672810.1"/>
    <property type="molecule type" value="Genomic_DNA"/>
</dbReference>
<dbReference type="Proteomes" id="UP001497644">
    <property type="component" value="Unassembled WGS sequence"/>
</dbReference>
<feature type="region of interest" description="Disordered" evidence="1">
    <location>
        <begin position="1"/>
        <end position="20"/>
    </location>
</feature>
<sequence>MSHSDSDSDHKGARATYGRAIKEIREKEKELTERTRMLENMMQTFVNYFPKSDVSEPHATTSIQSPPTHIPTPNLSQQSATPATNMSGFSYPSAYPKSYLRDALELVPKY</sequence>
<feature type="compositionally biased region" description="Basic and acidic residues" evidence="1">
    <location>
        <begin position="1"/>
        <end position="12"/>
    </location>
</feature>
<feature type="compositionally biased region" description="Polar residues" evidence="1">
    <location>
        <begin position="58"/>
        <end position="90"/>
    </location>
</feature>
<organism evidence="2 3">
    <name type="scientific">Lasius platythorax</name>
    <dbReference type="NCBI Taxonomy" id="488582"/>
    <lineage>
        <taxon>Eukaryota</taxon>
        <taxon>Metazoa</taxon>
        <taxon>Ecdysozoa</taxon>
        <taxon>Arthropoda</taxon>
        <taxon>Hexapoda</taxon>
        <taxon>Insecta</taxon>
        <taxon>Pterygota</taxon>
        <taxon>Neoptera</taxon>
        <taxon>Endopterygota</taxon>
        <taxon>Hymenoptera</taxon>
        <taxon>Apocrita</taxon>
        <taxon>Aculeata</taxon>
        <taxon>Formicoidea</taxon>
        <taxon>Formicidae</taxon>
        <taxon>Formicinae</taxon>
        <taxon>Lasius</taxon>
        <taxon>Lasius</taxon>
    </lineage>
</organism>
<feature type="non-terminal residue" evidence="2">
    <location>
        <position position="110"/>
    </location>
</feature>
<feature type="region of interest" description="Disordered" evidence="1">
    <location>
        <begin position="53"/>
        <end position="94"/>
    </location>
</feature>
<evidence type="ECO:0000313" key="3">
    <source>
        <dbReference type="Proteomes" id="UP001497644"/>
    </source>
</evidence>
<dbReference type="AlphaFoldDB" id="A0AAV2MZQ0"/>
<name>A0AAV2MZQ0_9HYME</name>
<accession>A0AAV2MZQ0</accession>